<evidence type="ECO:0000313" key="3">
    <source>
        <dbReference type="Proteomes" id="UP000326924"/>
    </source>
</evidence>
<reference evidence="2 3" key="1">
    <citation type="submission" date="2019-09" db="EMBL/GenBank/DDBJ databases">
        <title>Draft genome of the ectomycorrhizal ascomycete Sphaerosporella brunnea.</title>
        <authorList>
            <consortium name="DOE Joint Genome Institute"/>
            <person name="Benucci G.M."/>
            <person name="Marozzi G."/>
            <person name="Antonielli L."/>
            <person name="Sanchez S."/>
            <person name="Marco P."/>
            <person name="Wang X."/>
            <person name="Falini L.B."/>
            <person name="Barry K."/>
            <person name="Haridas S."/>
            <person name="Lipzen A."/>
            <person name="Labutti K."/>
            <person name="Grigoriev I.V."/>
            <person name="Murat C."/>
            <person name="Martin F."/>
            <person name="Albertini E."/>
            <person name="Donnini D."/>
            <person name="Bonito G."/>
        </authorList>
    </citation>
    <scope>NUCLEOTIDE SEQUENCE [LARGE SCALE GENOMIC DNA]</scope>
    <source>
        <strain evidence="2 3">Sb_GMNB300</strain>
    </source>
</reference>
<accession>A0A5J5EE16</accession>
<evidence type="ECO:0000313" key="2">
    <source>
        <dbReference type="EMBL" id="KAA8893875.1"/>
    </source>
</evidence>
<dbReference type="EMBL" id="VXIS01000394">
    <property type="protein sequence ID" value="KAA8893875.1"/>
    <property type="molecule type" value="Genomic_DNA"/>
</dbReference>
<dbReference type="AlphaFoldDB" id="A0A5J5EE16"/>
<comment type="caution">
    <text evidence="2">The sequence shown here is derived from an EMBL/GenBank/DDBJ whole genome shotgun (WGS) entry which is preliminary data.</text>
</comment>
<feature type="compositionally biased region" description="Low complexity" evidence="1">
    <location>
        <begin position="34"/>
        <end position="45"/>
    </location>
</feature>
<proteinExistence type="predicted"/>
<dbReference type="Proteomes" id="UP000326924">
    <property type="component" value="Unassembled WGS sequence"/>
</dbReference>
<feature type="region of interest" description="Disordered" evidence="1">
    <location>
        <begin position="32"/>
        <end position="75"/>
    </location>
</feature>
<dbReference type="OrthoDB" id="10006572at2759"/>
<protein>
    <submittedName>
        <fullName evidence="2">Uncharacterized protein</fullName>
    </submittedName>
</protein>
<gene>
    <name evidence="2" type="ORF">FN846DRAFT_470991</name>
</gene>
<evidence type="ECO:0000256" key="1">
    <source>
        <dbReference type="SAM" id="MobiDB-lite"/>
    </source>
</evidence>
<sequence>MSKVLIAEIVMKNHRTYDHHDQRHEVARWGLEASSPSTHSEPTHSPKSRSYPPGRPHTSLGYSGGINHMGFASPPPSASGSQFGFFKRTVELSTCAIFAGVKPDPAEGTKGYLHTYTALSREDASPGASVPLSAIQSWQTRFPRVAEITNDEISTNDALDGCTFLHIQSSIAVMAPEAVPSESQLSTQVELSLFDDIYDGYQWDCVTRIYARGRKTPVWDVTQQRLQLVNDTVRACRTLELPFASEFWSVFYNKLKSNDDDGDQDLDAALRGMTVVQELFLRQGSGTKDRLAVLMWEFTKADSSWPGKVVWREVIRQPGRSTSATLSGSAVDRAFFELNTTVANNRWATQQQQSHYPLSPYEEPSPSHVHQLTSYYTYGDPPGYASQSLAGLGGAIGQGSTPTITVDMGCFPSSQADGAYSQYTLGIPSATDGAFEHYFHGDDGSSRVSGCGAWPC</sequence>
<keyword evidence="3" id="KW-1185">Reference proteome</keyword>
<name>A0A5J5EE16_9PEZI</name>
<dbReference type="InParanoid" id="A0A5J5EE16"/>
<organism evidence="2 3">
    <name type="scientific">Sphaerosporella brunnea</name>
    <dbReference type="NCBI Taxonomy" id="1250544"/>
    <lineage>
        <taxon>Eukaryota</taxon>
        <taxon>Fungi</taxon>
        <taxon>Dikarya</taxon>
        <taxon>Ascomycota</taxon>
        <taxon>Pezizomycotina</taxon>
        <taxon>Pezizomycetes</taxon>
        <taxon>Pezizales</taxon>
        <taxon>Pyronemataceae</taxon>
        <taxon>Sphaerosporella</taxon>
    </lineage>
</organism>